<sequence>MQETKQEGIPFFILHFHLLSKSGLPTSRYHQARQQMPSALRIRVPSPQLPEVQKGQGMDSISDTASKAHKAGRPVLLLVYEMPEWFRLKSNKWILHGYRPISGSARASFCSWSYIHNESVNLYSHLIPAVLFLLGEWYIQRYLASRYSRGHRR</sequence>
<gene>
    <name evidence="1" type="ORF">N7458_005995</name>
</gene>
<keyword evidence="2" id="KW-1185">Reference proteome</keyword>
<evidence type="ECO:0000313" key="2">
    <source>
        <dbReference type="Proteomes" id="UP001213681"/>
    </source>
</evidence>
<dbReference type="EMBL" id="JAPVEA010000006">
    <property type="protein sequence ID" value="KAJ5449546.1"/>
    <property type="molecule type" value="Genomic_DNA"/>
</dbReference>
<comment type="caution">
    <text evidence="1">The sequence shown here is derived from an EMBL/GenBank/DDBJ whole genome shotgun (WGS) entry which is preliminary data.</text>
</comment>
<reference evidence="1" key="1">
    <citation type="submission" date="2022-12" db="EMBL/GenBank/DDBJ databases">
        <authorList>
            <person name="Petersen C."/>
        </authorList>
    </citation>
    <scope>NUCLEOTIDE SEQUENCE</scope>
    <source>
        <strain evidence="1">IBT 16125</strain>
    </source>
</reference>
<dbReference type="AlphaFoldDB" id="A0AAD6G2J4"/>
<dbReference type="GeneID" id="81599620"/>
<accession>A0AAD6G2J4</accession>
<dbReference type="Proteomes" id="UP001213681">
    <property type="component" value="Unassembled WGS sequence"/>
</dbReference>
<evidence type="ECO:0000313" key="1">
    <source>
        <dbReference type="EMBL" id="KAJ5449546.1"/>
    </source>
</evidence>
<name>A0AAD6G2J4_9EURO</name>
<dbReference type="RefSeq" id="XP_056765081.1">
    <property type="nucleotide sequence ID" value="XM_056909377.1"/>
</dbReference>
<reference evidence="1" key="2">
    <citation type="journal article" date="2023" name="IMA Fungus">
        <title>Comparative genomic study of the Penicillium genus elucidates a diverse pangenome and 15 lateral gene transfer events.</title>
        <authorList>
            <person name="Petersen C."/>
            <person name="Sorensen T."/>
            <person name="Nielsen M.R."/>
            <person name="Sondergaard T.E."/>
            <person name="Sorensen J.L."/>
            <person name="Fitzpatrick D.A."/>
            <person name="Frisvad J.C."/>
            <person name="Nielsen K.L."/>
        </authorList>
    </citation>
    <scope>NUCLEOTIDE SEQUENCE</scope>
    <source>
        <strain evidence="1">IBT 16125</strain>
    </source>
</reference>
<protein>
    <submittedName>
        <fullName evidence="1">Hemolysin-III family protein</fullName>
    </submittedName>
</protein>
<organism evidence="1 2">
    <name type="scientific">Penicillium daleae</name>
    <dbReference type="NCBI Taxonomy" id="63821"/>
    <lineage>
        <taxon>Eukaryota</taxon>
        <taxon>Fungi</taxon>
        <taxon>Dikarya</taxon>
        <taxon>Ascomycota</taxon>
        <taxon>Pezizomycotina</taxon>
        <taxon>Eurotiomycetes</taxon>
        <taxon>Eurotiomycetidae</taxon>
        <taxon>Eurotiales</taxon>
        <taxon>Aspergillaceae</taxon>
        <taxon>Penicillium</taxon>
    </lineage>
</organism>
<proteinExistence type="predicted"/>